<protein>
    <recommendedName>
        <fullName evidence="3">Transposase</fullName>
    </recommendedName>
</protein>
<reference evidence="1 2" key="1">
    <citation type="journal article" date="2014" name="Genome Announc.">
        <title>Complete Genome Sequence of Mycoplasma ovis Strain Michigan, a Hemoplasma of Sheep with Two Distinct 16S rRNA Genes.</title>
        <authorList>
            <person name="Deshuillers P.L."/>
            <person name="Santos A.P."/>
            <person name="do Nascimento N.C."/>
            <person name="Hampel J.A."/>
            <person name="Bergin I.L."/>
            <person name="Dyson M.C."/>
            <person name="Messick J.B."/>
        </authorList>
    </citation>
    <scope>NUCLEOTIDE SEQUENCE [LARGE SCALE GENOMIC DNA]</scope>
    <source>
        <strain evidence="1 2">Michigan</strain>
    </source>
</reference>
<gene>
    <name evidence="1" type="ORF">OVS_01995</name>
</gene>
<accession>A0ABM5P1F3</accession>
<name>A0ABM5P1F3_9MOLU</name>
<keyword evidence="2" id="KW-1185">Reference proteome</keyword>
<dbReference type="Proteomes" id="UP000018745">
    <property type="component" value="Chromosome"/>
</dbReference>
<organism evidence="1 2">
    <name type="scientific">Mycoplasma ovis str. Michigan</name>
    <dbReference type="NCBI Taxonomy" id="1415773"/>
    <lineage>
        <taxon>Bacteria</taxon>
        <taxon>Bacillati</taxon>
        <taxon>Mycoplasmatota</taxon>
        <taxon>Mollicutes</taxon>
        <taxon>Mycoplasmataceae</taxon>
        <taxon>Mycoplasma</taxon>
    </lineage>
</organism>
<evidence type="ECO:0000313" key="2">
    <source>
        <dbReference type="Proteomes" id="UP000018745"/>
    </source>
</evidence>
<dbReference type="EMBL" id="CP006935">
    <property type="protein sequence ID" value="AHC40267.1"/>
    <property type="molecule type" value="Genomic_DNA"/>
</dbReference>
<sequence length="51" mass="6246">MSRAIADMEKVNKEKLNKKELQSYWPKIQKVGSIYNSRRYWWNSKILTKQE</sequence>
<evidence type="ECO:0008006" key="3">
    <source>
        <dbReference type="Google" id="ProtNLM"/>
    </source>
</evidence>
<evidence type="ECO:0000313" key="1">
    <source>
        <dbReference type="EMBL" id="AHC40267.1"/>
    </source>
</evidence>
<proteinExistence type="predicted"/>